<proteinExistence type="predicted"/>
<keyword evidence="2" id="KW-0031">Aminopeptidase</keyword>
<dbReference type="GO" id="GO:0004177">
    <property type="term" value="F:aminopeptidase activity"/>
    <property type="evidence" value="ECO:0007669"/>
    <property type="project" value="UniProtKB-KW"/>
</dbReference>
<dbReference type="GO" id="GO:0008236">
    <property type="term" value="F:serine-type peptidase activity"/>
    <property type="evidence" value="ECO:0007669"/>
    <property type="project" value="InterPro"/>
</dbReference>
<dbReference type="SUPFAM" id="SSF69304">
    <property type="entry name" value="Tricorn protease N-terminal domain"/>
    <property type="match status" value="1"/>
</dbReference>
<dbReference type="InterPro" id="IPR050585">
    <property type="entry name" value="Xaa-Pro_dipeptidyl-ppase/CocE"/>
</dbReference>
<dbReference type="InterPro" id="IPR029058">
    <property type="entry name" value="AB_hydrolase_fold"/>
</dbReference>
<reference evidence="2 3" key="1">
    <citation type="submission" date="2017-11" db="EMBL/GenBank/DDBJ databases">
        <title>Draft Genome Sequence of Methylobacter psychrotolerans Sph1T, an Obligate Methanotroph from Low-Temperature Environments.</title>
        <authorList>
            <person name="Oshkin I.Y."/>
            <person name="Miroshnikov K."/>
            <person name="Belova S.E."/>
            <person name="Korzhenkov A."/>
            <person name="Toshchakov S.V."/>
            <person name="Dedysh S.N."/>
        </authorList>
    </citation>
    <scope>NUCLEOTIDE SEQUENCE [LARGE SCALE GENOMIC DNA]</scope>
    <source>
        <strain evidence="2 3">Sph1</strain>
    </source>
</reference>
<evidence type="ECO:0000313" key="3">
    <source>
        <dbReference type="Proteomes" id="UP000237423"/>
    </source>
</evidence>
<keyword evidence="2" id="KW-0378">Hydrolase</keyword>
<dbReference type="Pfam" id="PF00326">
    <property type="entry name" value="Peptidase_S9"/>
    <property type="match status" value="1"/>
</dbReference>
<dbReference type="GO" id="GO:0006508">
    <property type="term" value="P:proteolysis"/>
    <property type="evidence" value="ECO:0007669"/>
    <property type="project" value="InterPro"/>
</dbReference>
<feature type="domain" description="Peptidase S9 prolyl oligopeptidase catalytic" evidence="1">
    <location>
        <begin position="396"/>
        <end position="600"/>
    </location>
</feature>
<name>A0A2S5CFX4_9GAMM</name>
<comment type="caution">
    <text evidence="2">The sequence shown here is derived from an EMBL/GenBank/DDBJ whole genome shotgun (WGS) entry which is preliminary data.</text>
</comment>
<dbReference type="PANTHER" id="PTHR43056">
    <property type="entry name" value="PEPTIDASE S9 PROLYL OLIGOPEPTIDASE"/>
    <property type="match status" value="1"/>
</dbReference>
<dbReference type="Gene3D" id="3.40.50.1820">
    <property type="entry name" value="alpha/beta hydrolase"/>
    <property type="match status" value="1"/>
</dbReference>
<gene>
    <name evidence="2" type="primary">dapb3</name>
    <name evidence="2" type="ORF">AADEFJLK_04508</name>
</gene>
<organism evidence="2 3">
    <name type="scientific">Methylovulum psychrotolerans</name>
    <dbReference type="NCBI Taxonomy" id="1704499"/>
    <lineage>
        <taxon>Bacteria</taxon>
        <taxon>Pseudomonadati</taxon>
        <taxon>Pseudomonadota</taxon>
        <taxon>Gammaproteobacteria</taxon>
        <taxon>Methylococcales</taxon>
        <taxon>Methylococcaceae</taxon>
        <taxon>Methylovulum</taxon>
    </lineage>
</organism>
<evidence type="ECO:0000313" key="2">
    <source>
        <dbReference type="EMBL" id="POZ49708.1"/>
    </source>
</evidence>
<dbReference type="SUPFAM" id="SSF53474">
    <property type="entry name" value="alpha/beta-Hydrolases"/>
    <property type="match status" value="1"/>
</dbReference>
<dbReference type="Proteomes" id="UP000237423">
    <property type="component" value="Unassembled WGS sequence"/>
</dbReference>
<dbReference type="PANTHER" id="PTHR43056:SF5">
    <property type="entry name" value="PEPTIDASE S9 PROLYL OLIGOPEPTIDASE CATALYTIC DOMAIN-CONTAINING PROTEIN"/>
    <property type="match status" value="1"/>
</dbReference>
<dbReference type="EC" id="3.4.14.-" evidence="2"/>
<dbReference type="EMBL" id="PGFZ01000027">
    <property type="protein sequence ID" value="POZ49708.1"/>
    <property type="molecule type" value="Genomic_DNA"/>
</dbReference>
<sequence>MNLAKKAMSLECAYSELSYSNKLYWRQKIGNRYAVVCTSATKDTPNLILTPKPFSVGTAMYGYGGGSYVVSENGYYFVDAVSGDIYFHPTEDNPILLVKSHGRAIGGLVYISTKNTLIYLSHSKTKTSFTTRIELIHCKSKVHRIILEVPEFIGGLTFTLTGNKCAWYQWQINEMPWDKTSLFIAETNLESIYDIFQISMEIESSKIEPRFANDTLFFLDDCSGWWNIYKWVSNKNEIECISGPSEIEFGFPPYKYGENTYGISNNKIISVATDGTKRRLIEFNQSGYSKEYSWNGKEIISPIINGELVYFISGDLSKLTTIQSLNIANQKNNVIVASAEKFTPSFTAEYHLLNASEQYKYCAFVYWPNEQIKKNNKSHIILNIHGGPNGSVSRLFSTAAEFWTAKGYVYLEIDYVGSTGYGKQFRERLNNQWGEVECENIFHFISKLEDIGILKPYKIFVRGNSAGGYTVMRLLSKSRLFSAGCAYYGVSDLKKLLETTHPFESPLLYNLINKEVSDLTYIERSPLYNPYCIQDPLLLIHGKHDQVVPINQSRLLYQKLLSLGKTCHLLEFEEQHGFTSLDNKALSYAIEHQFYENSINDAA</sequence>
<keyword evidence="2" id="KW-0645">Protease</keyword>
<accession>A0A2S5CFX4</accession>
<dbReference type="InterPro" id="IPR001375">
    <property type="entry name" value="Peptidase_S9_cat"/>
</dbReference>
<evidence type="ECO:0000259" key="1">
    <source>
        <dbReference type="Pfam" id="PF00326"/>
    </source>
</evidence>
<dbReference type="AlphaFoldDB" id="A0A2S5CFX4"/>
<protein>
    <submittedName>
        <fullName evidence="2">Dipeptidyl aminopeptidase BIII</fullName>
        <ecNumber evidence="2">3.4.14.-</ecNumber>
    </submittedName>
</protein>